<dbReference type="PANTHER" id="PTHR34368">
    <property type="entry name" value="OS01G0962200 PROTEIN"/>
    <property type="match status" value="1"/>
</dbReference>
<organism evidence="2 3">
    <name type="scientific">Nitrospina gracilis (strain 3/211)</name>
    <dbReference type="NCBI Taxonomy" id="1266370"/>
    <lineage>
        <taxon>Bacteria</taxon>
        <taxon>Pseudomonadati</taxon>
        <taxon>Nitrospinota/Tectimicrobiota group</taxon>
        <taxon>Nitrospinota</taxon>
        <taxon>Nitrospinia</taxon>
        <taxon>Nitrospinales</taxon>
        <taxon>Nitrospinaceae</taxon>
        <taxon>Nitrospina</taxon>
    </lineage>
</organism>
<keyword evidence="1" id="KW-1133">Transmembrane helix</keyword>
<comment type="caution">
    <text evidence="2">The sequence shown here is derived from an EMBL/GenBank/DDBJ whole genome shotgun (WGS) entry which is preliminary data.</text>
</comment>
<dbReference type="EMBL" id="CAQJ01000075">
    <property type="protein sequence ID" value="CCQ91429.1"/>
    <property type="molecule type" value="Genomic_DNA"/>
</dbReference>
<accession>M1ZDB1</accession>
<dbReference type="InParanoid" id="M1ZDB1"/>
<evidence type="ECO:0000313" key="3">
    <source>
        <dbReference type="Proteomes" id="UP000011704"/>
    </source>
</evidence>
<evidence type="ECO:0008006" key="4">
    <source>
        <dbReference type="Google" id="ProtNLM"/>
    </source>
</evidence>
<name>M1ZDB1_NITG3</name>
<protein>
    <recommendedName>
        <fullName evidence="4">Alkaline phytoceramidase</fullName>
    </recommendedName>
</protein>
<dbReference type="OrthoDB" id="6088058at2"/>
<feature type="transmembrane region" description="Helical" evidence="1">
    <location>
        <begin position="55"/>
        <end position="73"/>
    </location>
</feature>
<reference evidence="2 3" key="1">
    <citation type="journal article" date="2013" name="Front. Microbiol.">
        <title>The genome of Nitrospina gracilis illuminates the metabolism and evolution of the major marine nitrite oxidizer.</title>
        <authorList>
            <person name="Luecker S."/>
            <person name="Nowka B."/>
            <person name="Rattei T."/>
            <person name="Spieck E."/>
            <person name="and Daims H."/>
        </authorList>
    </citation>
    <scope>NUCLEOTIDE SEQUENCE [LARGE SCALE GENOMIC DNA]</scope>
    <source>
        <strain evidence="2 3">3/211</strain>
    </source>
</reference>
<keyword evidence="3" id="KW-1185">Reference proteome</keyword>
<dbReference type="PANTHER" id="PTHR34368:SF1">
    <property type="entry name" value="OS01G0962200 PROTEIN"/>
    <property type="match status" value="1"/>
</dbReference>
<feature type="transmembrane region" description="Helical" evidence="1">
    <location>
        <begin position="171"/>
        <end position="191"/>
    </location>
</feature>
<evidence type="ECO:0000313" key="2">
    <source>
        <dbReference type="EMBL" id="CCQ91429.1"/>
    </source>
</evidence>
<feature type="transmembrane region" description="Helical" evidence="1">
    <location>
        <begin position="85"/>
        <end position="106"/>
    </location>
</feature>
<feature type="transmembrane region" description="Helical" evidence="1">
    <location>
        <begin position="140"/>
        <end position="159"/>
    </location>
</feature>
<sequence>MSHKLRVGILLAVTVFGVLAVFSFPPVPQDPDYHNFADTYSLLGIPNFGDVTSNLVFVAVGLMGLAVLTRVSGRQEVFYLPQEKWMFVLTFGGTIFIGFGSMYYHWSPDDANLLWDRLPMTVVFVSVFALVLADRLGPQVGVAALGPLVFVGLTSVLYWDHTERLGQGDLRPYVLVQFLPMILIPLLFFLFPPRYSGSVAFVSVLAWYVVAKVFEHFDAWIYSGTAEIVSGHTLKHIISGAALFFLVPYLQNRKRLKEAPAG</sequence>
<dbReference type="RefSeq" id="WP_005010110.1">
    <property type="nucleotide sequence ID" value="NZ_HG422173.1"/>
</dbReference>
<dbReference type="HOGENOM" id="CLU_056090_1_0_0"/>
<keyword evidence="1" id="KW-0812">Transmembrane</keyword>
<dbReference type="AlphaFoldDB" id="M1ZDB1"/>
<evidence type="ECO:0000256" key="1">
    <source>
        <dbReference type="SAM" id="Phobius"/>
    </source>
</evidence>
<dbReference type="TCDB" id="1.A.79.2.4">
    <property type="family name" value="the cholesterol uptake protein (chup) or double stranded rna uptake family"/>
</dbReference>
<proteinExistence type="predicted"/>
<dbReference type="STRING" id="1266370.NITGR_680014"/>
<keyword evidence="1" id="KW-0472">Membrane</keyword>
<gene>
    <name evidence="2" type="ORF">NITGR_680014</name>
</gene>
<feature type="transmembrane region" description="Helical" evidence="1">
    <location>
        <begin position="234"/>
        <end position="250"/>
    </location>
</feature>
<feature type="transmembrane region" description="Helical" evidence="1">
    <location>
        <begin position="198"/>
        <end position="214"/>
    </location>
</feature>
<feature type="transmembrane region" description="Helical" evidence="1">
    <location>
        <begin position="118"/>
        <end position="133"/>
    </location>
</feature>
<dbReference type="Proteomes" id="UP000011704">
    <property type="component" value="Unassembled WGS sequence"/>
</dbReference>